<dbReference type="EMBL" id="FNBT01000003">
    <property type="protein sequence ID" value="SDF40586.1"/>
    <property type="molecule type" value="Genomic_DNA"/>
</dbReference>
<organism evidence="1 2">
    <name type="scientific">Blastococcus aurantiacus</name>
    <dbReference type="NCBI Taxonomy" id="1550231"/>
    <lineage>
        <taxon>Bacteria</taxon>
        <taxon>Bacillati</taxon>
        <taxon>Actinomycetota</taxon>
        <taxon>Actinomycetes</taxon>
        <taxon>Geodermatophilales</taxon>
        <taxon>Geodermatophilaceae</taxon>
        <taxon>Blastococcus</taxon>
    </lineage>
</organism>
<proteinExistence type="predicted"/>
<evidence type="ECO:0000313" key="1">
    <source>
        <dbReference type="EMBL" id="SDF40586.1"/>
    </source>
</evidence>
<dbReference type="RefSeq" id="WP_255362311.1">
    <property type="nucleotide sequence ID" value="NZ_FNBT01000003.1"/>
</dbReference>
<protein>
    <submittedName>
        <fullName evidence="1">Uncharacterized protein</fullName>
    </submittedName>
</protein>
<accession>A0A1G7KU15</accession>
<dbReference type="AlphaFoldDB" id="A0A1G7KU15"/>
<sequence length="96" mass="10788">MRDDERALTAEESCLAAGLEALLYRHDPIGIAFGDNPDEYSPEARALLPRLVETRTVDDVQDVVHAVFVQWLDEGTAGPRTRYRLIAEEISALLRH</sequence>
<evidence type="ECO:0000313" key="2">
    <source>
        <dbReference type="Proteomes" id="UP000199406"/>
    </source>
</evidence>
<name>A0A1G7KU15_9ACTN</name>
<dbReference type="STRING" id="1550231.SAMN05660662_2068"/>
<gene>
    <name evidence="1" type="ORF">SAMN05660662_2068</name>
</gene>
<dbReference type="Proteomes" id="UP000199406">
    <property type="component" value="Unassembled WGS sequence"/>
</dbReference>
<keyword evidence="2" id="KW-1185">Reference proteome</keyword>
<reference evidence="2" key="1">
    <citation type="submission" date="2016-10" db="EMBL/GenBank/DDBJ databases">
        <authorList>
            <person name="Varghese N."/>
            <person name="Submissions S."/>
        </authorList>
    </citation>
    <scope>NUCLEOTIDE SEQUENCE [LARGE SCALE GENOMIC DNA]</scope>
    <source>
        <strain evidence="2">DSM 44268</strain>
    </source>
</reference>